<keyword evidence="5" id="KW-0511">Multifunctional enzyme</keyword>
<evidence type="ECO:0000256" key="2">
    <source>
        <dbReference type="ARBA" id="ARBA00022695"/>
    </source>
</evidence>
<dbReference type="InterPro" id="IPR006674">
    <property type="entry name" value="HD_domain"/>
</dbReference>
<dbReference type="InterPro" id="IPR003607">
    <property type="entry name" value="HD/PDEase_dom"/>
</dbReference>
<dbReference type="Pfam" id="PF08335">
    <property type="entry name" value="GlnD_UR_UTase"/>
    <property type="match status" value="1"/>
</dbReference>
<reference evidence="9" key="1">
    <citation type="submission" date="2016-02" db="EMBL/GenBank/DDBJ databases">
        <authorList>
            <person name="Holder M.E."/>
            <person name="Ajami N.J."/>
            <person name="Petrosino J.F."/>
        </authorList>
    </citation>
    <scope>NUCLEOTIDE SEQUENCE [LARGE SCALE GENOMIC DNA]</scope>
    <source>
        <strain evidence="9">CCUG 36733</strain>
    </source>
</reference>
<keyword evidence="4" id="KW-0460">Magnesium</keyword>
<dbReference type="Pfam" id="PF01966">
    <property type="entry name" value="HD"/>
    <property type="match status" value="1"/>
</dbReference>
<dbReference type="Gene3D" id="1.10.3210.10">
    <property type="entry name" value="Hypothetical protein af1432"/>
    <property type="match status" value="1"/>
</dbReference>
<keyword evidence="2" id="KW-0548">Nucleotidyltransferase</keyword>
<dbReference type="PANTHER" id="PTHR47320">
    <property type="entry name" value="BIFUNCTIONAL URIDYLYLTRANSFERASE/URIDYLYL-REMOVING ENZYME"/>
    <property type="match status" value="1"/>
</dbReference>
<keyword evidence="1" id="KW-0808">Transferase</keyword>
<dbReference type="AlphaFoldDB" id="A0A0X8JF17"/>
<feature type="region of interest" description="Disordered" evidence="6">
    <location>
        <begin position="68"/>
        <end position="93"/>
    </location>
</feature>
<evidence type="ECO:0000256" key="4">
    <source>
        <dbReference type="ARBA" id="ARBA00022842"/>
    </source>
</evidence>
<dbReference type="InterPro" id="IPR010043">
    <property type="entry name" value="UTase/UR"/>
</dbReference>
<feature type="domain" description="HD/PDEase" evidence="7">
    <location>
        <begin position="538"/>
        <end position="696"/>
    </location>
</feature>
<feature type="region of interest" description="Disordered" evidence="6">
    <location>
        <begin position="1"/>
        <end position="42"/>
    </location>
</feature>
<proteinExistence type="predicted"/>
<dbReference type="PANTHER" id="PTHR47320:SF1">
    <property type="entry name" value="BIFUNCTIONAL URIDYLYLTRANSFERASE_URIDYLYL-REMOVING ENZYME"/>
    <property type="match status" value="1"/>
</dbReference>
<name>A0A0X8JF17_ACTRD</name>
<gene>
    <name evidence="8" type="ORF">AXF14_08635</name>
</gene>
<dbReference type="STRING" id="111015.AXF14_08635"/>
<dbReference type="KEGG" id="ard:AXF14_08635"/>
<dbReference type="GO" id="GO:0008773">
    <property type="term" value="F:[protein-PII] uridylyltransferase activity"/>
    <property type="evidence" value="ECO:0007669"/>
    <property type="project" value="InterPro"/>
</dbReference>
<organism evidence="8 9">
    <name type="scientific">Actinomyces radicidentis</name>
    <dbReference type="NCBI Taxonomy" id="111015"/>
    <lineage>
        <taxon>Bacteria</taxon>
        <taxon>Bacillati</taxon>
        <taxon>Actinomycetota</taxon>
        <taxon>Actinomycetes</taxon>
        <taxon>Actinomycetales</taxon>
        <taxon>Actinomycetaceae</taxon>
        <taxon>Actinomyces</taxon>
    </lineage>
</organism>
<dbReference type="InterPro" id="IPR013546">
    <property type="entry name" value="PII_UdlTrfase/GS_AdlTrfase"/>
</dbReference>
<protein>
    <recommendedName>
        <fullName evidence="7">HD/PDEase domain-containing protein</fullName>
    </recommendedName>
</protein>
<keyword evidence="3" id="KW-0378">Hydrolase</keyword>
<keyword evidence="9" id="KW-1185">Reference proteome</keyword>
<dbReference type="EMBL" id="CP014228">
    <property type="protein sequence ID" value="AMD87640.1"/>
    <property type="molecule type" value="Genomic_DNA"/>
</dbReference>
<evidence type="ECO:0000256" key="3">
    <source>
        <dbReference type="ARBA" id="ARBA00022801"/>
    </source>
</evidence>
<dbReference type="GO" id="GO:0016787">
    <property type="term" value="F:hydrolase activity"/>
    <property type="evidence" value="ECO:0007669"/>
    <property type="project" value="UniProtKB-KW"/>
</dbReference>
<dbReference type="SUPFAM" id="SSF81301">
    <property type="entry name" value="Nucleotidyltransferase"/>
    <property type="match status" value="1"/>
</dbReference>
<dbReference type="SUPFAM" id="SSF109604">
    <property type="entry name" value="HD-domain/PDEase-like"/>
    <property type="match status" value="1"/>
</dbReference>
<dbReference type="InterPro" id="IPR043519">
    <property type="entry name" value="NT_sf"/>
</dbReference>
<dbReference type="SMART" id="SM00471">
    <property type="entry name" value="HDc"/>
    <property type="match status" value="1"/>
</dbReference>
<evidence type="ECO:0000313" key="9">
    <source>
        <dbReference type="Proteomes" id="UP000065220"/>
    </source>
</evidence>
<accession>A0A0X8JF17</accession>
<evidence type="ECO:0000259" key="7">
    <source>
        <dbReference type="SMART" id="SM00471"/>
    </source>
</evidence>
<dbReference type="RefSeq" id="WP_067942536.1">
    <property type="nucleotide sequence ID" value="NZ_CP014228.1"/>
</dbReference>
<evidence type="ECO:0000256" key="6">
    <source>
        <dbReference type="SAM" id="MobiDB-lite"/>
    </source>
</evidence>
<evidence type="ECO:0000313" key="8">
    <source>
        <dbReference type="EMBL" id="AMD87640.1"/>
    </source>
</evidence>
<dbReference type="Proteomes" id="UP000065220">
    <property type="component" value="Chromosome"/>
</dbReference>
<evidence type="ECO:0000256" key="1">
    <source>
        <dbReference type="ARBA" id="ARBA00022679"/>
    </source>
</evidence>
<dbReference type="OrthoDB" id="9758038at2"/>
<sequence>MSIPTRPLKATETQDEPGPLLSPAQAAARHPHPSTWTPRSGREWRAALAAEVETGLRGLWSAATTAMGLQDHPDAGPHGPRPDGAGGSRAGADVPTPGLALACVGSLARREAGPASDLDLVLLTDGRADSTLLAGLAERLWYPIWDAGVQLDHSVRTVAECRTVASHDLAAALGLLDLRHVAGDASLTEQAASALLTDWRSATRKRLAELAEDARERAEAFGELAGLLEPDLKETRGGLRDAVLVRGLAASSLADRPHGEFDRAVDALLNVRDALALATGRSTNRLVQAVQDDVADVLGLDDGAGPAESAEQASCAEDEGGAPVLVVADGESGTSGGADLPCPGPEGGTEHLDARDRMLTGAYAASREIAAALDMTMRSTLRAARPARRPLTLVRFGRRSAPVLERLDEDVVAHGGEVALADRAVPDADPALPLRVALASVRSGQPIATVTRASLRRCPSPRGTWFDEPAVREDRERTGGGAARATGSSTMLGRLVELLGAGDELVRVWEDLDRAGLPVRWFPGWCAVLNRPQHNPLHLYTVDRHMVRTAAVAGRLLGDDGGARVLDPLGLPGLDAAAGSRDRTTLLVTALLHDLGKVPGVVGEAHAAAGAERVPAVLDVLGVSGAEAEEIVLLVREHLLLGAAASKAPGDAGVVEAALEALGEGGRARRRLALLRLLTEADSRAAGPRAWTSVRAGVVDRATAALAAEL</sequence>
<evidence type="ECO:0000256" key="5">
    <source>
        <dbReference type="ARBA" id="ARBA00023268"/>
    </source>
</evidence>